<evidence type="ECO:0000313" key="3">
    <source>
        <dbReference type="Proteomes" id="UP000294802"/>
    </source>
</evidence>
<organism evidence="2 3">
    <name type="scientific">Macrococcus lamae</name>
    <dbReference type="NCBI Taxonomy" id="198484"/>
    <lineage>
        <taxon>Bacteria</taxon>
        <taxon>Bacillati</taxon>
        <taxon>Bacillota</taxon>
        <taxon>Bacilli</taxon>
        <taxon>Bacillales</taxon>
        <taxon>Staphylococcaceae</taxon>
        <taxon>Macrococcus</taxon>
    </lineage>
</organism>
<feature type="transmembrane region" description="Helical" evidence="1">
    <location>
        <begin position="86"/>
        <end position="103"/>
    </location>
</feature>
<protein>
    <submittedName>
        <fullName evidence="2">Uncharacterized protein</fullName>
    </submittedName>
</protein>
<dbReference type="RefSeq" id="WP_133443375.1">
    <property type="nucleotide sequence ID" value="NZ_SCWB01000005.1"/>
</dbReference>
<feature type="transmembrane region" description="Helical" evidence="1">
    <location>
        <begin position="143"/>
        <end position="165"/>
    </location>
</feature>
<sequence length="193" mass="22437">MTILLITSFFISCALYIVFKRYYPRFMLLYMPAAITMTSLVIYPFAGQGNFINRALILTMTSMLLIGIILAINYQFSFTVRKTAELFMLTLLISLLIPLLLTSSSDTKYWSAAYLSISVFIAGYIIFALGIIDSSVKTSKYSIYRFIKHPVTYGIVLIYSTIVLLTLFMPYNYLYIIWFIYLLFYIFKREQIK</sequence>
<proteinExistence type="predicted"/>
<feature type="transmembrane region" description="Helical" evidence="1">
    <location>
        <begin position="109"/>
        <end position="131"/>
    </location>
</feature>
<accession>A0A4R6BV16</accession>
<dbReference type="OrthoDB" id="2418621at2"/>
<keyword evidence="3" id="KW-1185">Reference proteome</keyword>
<evidence type="ECO:0000256" key="1">
    <source>
        <dbReference type="SAM" id="Phobius"/>
    </source>
</evidence>
<keyword evidence="1" id="KW-1133">Transmembrane helix</keyword>
<comment type="caution">
    <text evidence="2">The sequence shown here is derived from an EMBL/GenBank/DDBJ whole genome shotgun (WGS) entry which is preliminary data.</text>
</comment>
<feature type="transmembrane region" description="Helical" evidence="1">
    <location>
        <begin position="28"/>
        <end position="46"/>
    </location>
</feature>
<feature type="transmembrane region" description="Helical" evidence="1">
    <location>
        <begin position="52"/>
        <end position="74"/>
    </location>
</feature>
<dbReference type="EMBL" id="SCWB01000005">
    <property type="protein sequence ID" value="TDM12206.1"/>
    <property type="molecule type" value="Genomic_DNA"/>
</dbReference>
<evidence type="ECO:0000313" key="2">
    <source>
        <dbReference type="EMBL" id="TDM12206.1"/>
    </source>
</evidence>
<reference evidence="2 3" key="1">
    <citation type="submission" date="2019-01" db="EMBL/GenBank/DDBJ databases">
        <title>Draft genome sequences of the type strains of six Macrococcus species.</title>
        <authorList>
            <person name="Mazhar S."/>
            <person name="Altermann E."/>
            <person name="Hill C."/>
            <person name="Mcauliffe O."/>
        </authorList>
    </citation>
    <scope>NUCLEOTIDE SEQUENCE [LARGE SCALE GENOMIC DNA]</scope>
    <source>
        <strain evidence="2 3">CCM4815</strain>
    </source>
</reference>
<dbReference type="AlphaFoldDB" id="A0A4R6BV16"/>
<keyword evidence="1" id="KW-0472">Membrane</keyword>
<dbReference type="Proteomes" id="UP000294802">
    <property type="component" value="Unassembled WGS sequence"/>
</dbReference>
<keyword evidence="1" id="KW-0812">Transmembrane</keyword>
<name>A0A4R6BV16_9STAP</name>
<feature type="transmembrane region" description="Helical" evidence="1">
    <location>
        <begin position="6"/>
        <end position="23"/>
    </location>
</feature>
<gene>
    <name evidence="2" type="ORF">ERX29_03835</name>
</gene>